<feature type="transmembrane region" description="Helical" evidence="2">
    <location>
        <begin position="105"/>
        <end position="124"/>
    </location>
</feature>
<feature type="transmembrane region" description="Helical" evidence="2">
    <location>
        <begin position="161"/>
        <end position="184"/>
    </location>
</feature>
<keyword evidence="2" id="KW-0812">Transmembrane</keyword>
<protein>
    <submittedName>
        <fullName evidence="3">Uncharacterized protein</fullName>
    </submittedName>
</protein>
<feature type="region of interest" description="Disordered" evidence="1">
    <location>
        <begin position="1"/>
        <end position="31"/>
    </location>
</feature>
<comment type="caution">
    <text evidence="3">The sequence shown here is derived from an EMBL/GenBank/DDBJ whole genome shotgun (WGS) entry which is preliminary data.</text>
</comment>
<feature type="transmembrane region" description="Helical" evidence="2">
    <location>
        <begin position="45"/>
        <end position="65"/>
    </location>
</feature>
<keyword evidence="4" id="KW-1185">Reference proteome</keyword>
<reference evidence="3 4" key="1">
    <citation type="submission" date="2019-06" db="EMBL/GenBank/DDBJ databases">
        <title>Sequencing the genomes of 1000 actinobacteria strains.</title>
        <authorList>
            <person name="Klenk H.-P."/>
        </authorList>
    </citation>
    <scope>NUCLEOTIDE SEQUENCE [LARGE SCALE GENOMIC DNA]</scope>
    <source>
        <strain evidence="3 4">DSM 45043</strain>
    </source>
</reference>
<evidence type="ECO:0000313" key="3">
    <source>
        <dbReference type="EMBL" id="TQM66731.1"/>
    </source>
</evidence>
<dbReference type="RefSeq" id="WP_141965828.1">
    <property type="nucleotide sequence ID" value="NZ_VFPO01000001.1"/>
</dbReference>
<evidence type="ECO:0000313" key="4">
    <source>
        <dbReference type="Proteomes" id="UP000316706"/>
    </source>
</evidence>
<feature type="compositionally biased region" description="Basic and acidic residues" evidence="1">
    <location>
        <begin position="15"/>
        <end position="31"/>
    </location>
</feature>
<feature type="transmembrane region" description="Helical" evidence="2">
    <location>
        <begin position="136"/>
        <end position="152"/>
    </location>
</feature>
<dbReference type="Proteomes" id="UP000316706">
    <property type="component" value="Unassembled WGS sequence"/>
</dbReference>
<keyword evidence="2" id="KW-0472">Membrane</keyword>
<keyword evidence="2" id="KW-1133">Transmembrane helix</keyword>
<evidence type="ECO:0000256" key="2">
    <source>
        <dbReference type="SAM" id="Phobius"/>
    </source>
</evidence>
<accession>A0A543I839</accession>
<feature type="transmembrane region" description="Helical" evidence="2">
    <location>
        <begin position="304"/>
        <end position="323"/>
    </location>
</feature>
<evidence type="ECO:0000256" key="1">
    <source>
        <dbReference type="SAM" id="MobiDB-lite"/>
    </source>
</evidence>
<feature type="transmembrane region" description="Helical" evidence="2">
    <location>
        <begin position="262"/>
        <end position="284"/>
    </location>
</feature>
<dbReference type="EMBL" id="VFPO01000001">
    <property type="protein sequence ID" value="TQM66731.1"/>
    <property type="molecule type" value="Genomic_DNA"/>
</dbReference>
<dbReference type="OrthoDB" id="4538058at2"/>
<sequence length="399" mass="43296">MTSGDGIPGDGPINLRKDRGGRRDASPAPRAERVERLGDAGRGPAWLVIPVRVVALVIFVPLRLVHDLAVQVGRGVRAVWNRLTGAPGRFARLVGRLLNAAWRGLYRWLLAPAGRLLAAVARWVGAALDLLLVRPMRWLAVVVVLGFARWLGRGTARLARWIYGTLLVPVGVVLALVGRGLAWLGERVLLLPLRTLGRGLLWLLRVTGDALGYLIIGIFTGVRVLVNALVVVPAVVLWRYVLGPALRGLAWAARGVLSGLGALGRALAAGWGAFAGAAAWAWGLLGRCLAWSARTLLVVPARALWRYVLAPVGTGIVAAWRLAGRALRWLWRTLVVAPARVLVVAPARWAGRAVLRPVGHGIRGAWRASVRDPLRAVRRTVRETSRDVRLTLRRAFRGR</sequence>
<name>A0A543I839_9ACTN</name>
<organism evidence="3 4">
    <name type="scientific">Actinomadura hallensis</name>
    <dbReference type="NCBI Taxonomy" id="337895"/>
    <lineage>
        <taxon>Bacteria</taxon>
        <taxon>Bacillati</taxon>
        <taxon>Actinomycetota</taxon>
        <taxon>Actinomycetes</taxon>
        <taxon>Streptosporangiales</taxon>
        <taxon>Thermomonosporaceae</taxon>
        <taxon>Actinomadura</taxon>
    </lineage>
</organism>
<proteinExistence type="predicted"/>
<dbReference type="AlphaFoldDB" id="A0A543I839"/>
<feature type="transmembrane region" description="Helical" evidence="2">
    <location>
        <begin position="210"/>
        <end position="241"/>
    </location>
</feature>
<gene>
    <name evidence="3" type="ORF">FHX41_0316</name>
</gene>